<evidence type="ECO:0000313" key="2">
    <source>
        <dbReference type="EMBL" id="MDX5984697.1"/>
    </source>
</evidence>
<dbReference type="EMBL" id="JAWXXV010000001">
    <property type="protein sequence ID" value="MDX5984697.1"/>
    <property type="molecule type" value="Genomic_DNA"/>
</dbReference>
<keyword evidence="3" id="KW-1185">Reference proteome</keyword>
<evidence type="ECO:0000256" key="1">
    <source>
        <dbReference type="SAM" id="MobiDB-lite"/>
    </source>
</evidence>
<accession>A0ABU4PNG7</accession>
<dbReference type="RefSeq" id="WP_010402998.1">
    <property type="nucleotide sequence ID" value="NZ_JAWXXV010000001.1"/>
</dbReference>
<dbReference type="Proteomes" id="UP001279660">
    <property type="component" value="Unassembled WGS sequence"/>
</dbReference>
<evidence type="ECO:0000313" key="3">
    <source>
        <dbReference type="Proteomes" id="UP001279660"/>
    </source>
</evidence>
<gene>
    <name evidence="2" type="ORF">SIL82_10520</name>
</gene>
<proteinExistence type="predicted"/>
<feature type="region of interest" description="Disordered" evidence="1">
    <location>
        <begin position="1"/>
        <end position="34"/>
    </location>
</feature>
<name>A0ABU4PNG7_9SPHN</name>
<organism evidence="2 3">
    <name type="scientific">Sphingomonas echinoides</name>
    <dbReference type="NCBI Taxonomy" id="59803"/>
    <lineage>
        <taxon>Bacteria</taxon>
        <taxon>Pseudomonadati</taxon>
        <taxon>Pseudomonadota</taxon>
        <taxon>Alphaproteobacteria</taxon>
        <taxon>Sphingomonadales</taxon>
        <taxon>Sphingomonadaceae</taxon>
        <taxon>Sphingomonas</taxon>
    </lineage>
</organism>
<protein>
    <submittedName>
        <fullName evidence="2">Uncharacterized protein</fullName>
    </submittedName>
</protein>
<sequence length="146" mass="15354">MTRKGSAQPKPRSARAAAPIEAPAKQPTANPSRGEHELMLAGISYRLRPSRTAVRAIEEKTDKSQLELVRIGNAGGLRLAQLGVIAAQLIHAGAEDDLTRMITAERFEELIFEEGVAGPMARITLCLLDAATGGRTASGNAQAAAA</sequence>
<comment type="caution">
    <text evidence="2">The sequence shown here is derived from an EMBL/GenBank/DDBJ whole genome shotgun (WGS) entry which is preliminary data.</text>
</comment>
<feature type="compositionally biased region" description="Low complexity" evidence="1">
    <location>
        <begin position="14"/>
        <end position="24"/>
    </location>
</feature>
<reference evidence="2 3" key="1">
    <citation type="submission" date="2023-11" db="EMBL/GenBank/DDBJ databases">
        <title>MicrobeMod: A computational toolkit for identifying prokaryotic methylation and restriction-modification with nanopore sequencing.</title>
        <authorList>
            <person name="Crits-Christoph A."/>
            <person name="Kang S.C."/>
            <person name="Lee H."/>
            <person name="Ostrov N."/>
        </authorList>
    </citation>
    <scope>NUCLEOTIDE SEQUENCE [LARGE SCALE GENOMIC DNA]</scope>
    <source>
        <strain evidence="2 3">ATCC 14820</strain>
    </source>
</reference>